<dbReference type="GeneID" id="64591336"/>
<dbReference type="OrthoDB" id="3231188at2759"/>
<evidence type="ECO:0000313" key="2">
    <source>
        <dbReference type="EMBL" id="KAG1797823.1"/>
    </source>
</evidence>
<evidence type="ECO:0000256" key="1">
    <source>
        <dbReference type="SAM" id="MobiDB-lite"/>
    </source>
</evidence>
<dbReference type="EMBL" id="JABBWE010000015">
    <property type="protein sequence ID" value="KAG1797823.1"/>
    <property type="molecule type" value="Genomic_DNA"/>
</dbReference>
<dbReference type="Proteomes" id="UP000719766">
    <property type="component" value="Unassembled WGS sequence"/>
</dbReference>
<evidence type="ECO:0000313" key="3">
    <source>
        <dbReference type="Proteomes" id="UP000719766"/>
    </source>
</evidence>
<dbReference type="InterPro" id="IPR046521">
    <property type="entry name" value="DUF6698"/>
</dbReference>
<dbReference type="Pfam" id="PF20414">
    <property type="entry name" value="DUF6698"/>
    <property type="match status" value="1"/>
</dbReference>
<proteinExistence type="predicted"/>
<organism evidence="2 3">
    <name type="scientific">Suillus plorans</name>
    <dbReference type="NCBI Taxonomy" id="116603"/>
    <lineage>
        <taxon>Eukaryota</taxon>
        <taxon>Fungi</taxon>
        <taxon>Dikarya</taxon>
        <taxon>Basidiomycota</taxon>
        <taxon>Agaricomycotina</taxon>
        <taxon>Agaricomycetes</taxon>
        <taxon>Agaricomycetidae</taxon>
        <taxon>Boletales</taxon>
        <taxon>Suillineae</taxon>
        <taxon>Suillaceae</taxon>
        <taxon>Suillus</taxon>
    </lineage>
</organism>
<sequence>TIDKLCRLLGTTPGSRTYPLFPPILFPNAIINTSNSTVFGNWKPLAQILKVVLMGEASLTSVKKGGPPRNFQNWGVSAITPGAIAWSTTIAIFLLSPDTVFSQDGHGKSSGIQYKNLFYSFKKILVCCWDAPYLMKIRQHIEGHVFGAAKLPVDAPDGEDFTAQMALAMAGLQSNDIDHDLDSTPVGDLAQGTDITQSALNSPLSTPRLSTRTMPSEILPSDGSSAPPMPLPAPAITNQIQNSLVTDGG</sequence>
<feature type="compositionally biased region" description="Polar residues" evidence="1">
    <location>
        <begin position="194"/>
        <end position="214"/>
    </location>
</feature>
<reference evidence="2" key="1">
    <citation type="journal article" date="2020" name="New Phytol.">
        <title>Comparative genomics reveals dynamic genome evolution in host specialist ectomycorrhizal fungi.</title>
        <authorList>
            <person name="Lofgren L.A."/>
            <person name="Nguyen N.H."/>
            <person name="Vilgalys R."/>
            <person name="Ruytinx J."/>
            <person name="Liao H.L."/>
            <person name="Branco S."/>
            <person name="Kuo A."/>
            <person name="LaButti K."/>
            <person name="Lipzen A."/>
            <person name="Andreopoulos W."/>
            <person name="Pangilinan J."/>
            <person name="Riley R."/>
            <person name="Hundley H."/>
            <person name="Na H."/>
            <person name="Barry K."/>
            <person name="Grigoriev I.V."/>
            <person name="Stajich J.E."/>
            <person name="Kennedy P.G."/>
        </authorList>
    </citation>
    <scope>NUCLEOTIDE SEQUENCE</scope>
    <source>
        <strain evidence="2">S12</strain>
    </source>
</reference>
<protein>
    <submittedName>
        <fullName evidence="2">Uncharacterized protein</fullName>
    </submittedName>
</protein>
<accession>A0A9P7DLK5</accession>
<dbReference type="AlphaFoldDB" id="A0A9P7DLK5"/>
<feature type="region of interest" description="Disordered" evidence="1">
    <location>
        <begin position="194"/>
        <end position="235"/>
    </location>
</feature>
<comment type="caution">
    <text evidence="2">The sequence shown here is derived from an EMBL/GenBank/DDBJ whole genome shotgun (WGS) entry which is preliminary data.</text>
</comment>
<gene>
    <name evidence="2" type="ORF">HD556DRAFT_1233139</name>
</gene>
<name>A0A9P7DLK5_9AGAM</name>
<keyword evidence="3" id="KW-1185">Reference proteome</keyword>
<dbReference type="RefSeq" id="XP_041162776.1">
    <property type="nucleotide sequence ID" value="XM_041297572.1"/>
</dbReference>
<feature type="non-terminal residue" evidence="2">
    <location>
        <position position="249"/>
    </location>
</feature>